<evidence type="ECO:0000256" key="4">
    <source>
        <dbReference type="ARBA" id="ARBA00023143"/>
    </source>
</evidence>
<gene>
    <name evidence="5" type="primary">flgI</name>
    <name evidence="7" type="ORF">SAMN05421770_102192</name>
</gene>
<keyword evidence="7" id="KW-0966">Cell projection</keyword>
<dbReference type="PANTHER" id="PTHR30381">
    <property type="entry name" value="FLAGELLAR P-RING PERIPLASMIC PROTEIN FLGI"/>
    <property type="match status" value="1"/>
</dbReference>
<keyword evidence="3" id="KW-0732">Signal</keyword>
<reference evidence="7 8" key="1">
    <citation type="submission" date="2017-06" db="EMBL/GenBank/DDBJ databases">
        <authorList>
            <person name="Kim H.J."/>
            <person name="Triplett B.A."/>
        </authorList>
    </citation>
    <scope>NUCLEOTIDE SEQUENCE [LARGE SCALE GENOMIC DNA]</scope>
    <source>
        <strain evidence="7 8">DSM 18704</strain>
    </source>
</reference>
<dbReference type="GO" id="GO:0009428">
    <property type="term" value="C:bacterial-type flagellum basal body, distal rod, P ring"/>
    <property type="evidence" value="ECO:0007669"/>
    <property type="project" value="InterPro"/>
</dbReference>
<dbReference type="PRINTS" id="PR01010">
    <property type="entry name" value="FLGPRINGFLGI"/>
</dbReference>
<evidence type="ECO:0000256" key="6">
    <source>
        <dbReference type="SAM" id="Phobius"/>
    </source>
</evidence>
<dbReference type="GO" id="GO:0030288">
    <property type="term" value="C:outer membrane-bounded periplasmic space"/>
    <property type="evidence" value="ECO:0007669"/>
    <property type="project" value="InterPro"/>
</dbReference>
<dbReference type="GO" id="GO:0005198">
    <property type="term" value="F:structural molecule activity"/>
    <property type="evidence" value="ECO:0007669"/>
    <property type="project" value="InterPro"/>
</dbReference>
<dbReference type="Proteomes" id="UP000198356">
    <property type="component" value="Unassembled WGS sequence"/>
</dbReference>
<evidence type="ECO:0000313" key="7">
    <source>
        <dbReference type="EMBL" id="SNS75472.1"/>
    </source>
</evidence>
<organism evidence="7 8">
    <name type="scientific">Granulicella rosea</name>
    <dbReference type="NCBI Taxonomy" id="474952"/>
    <lineage>
        <taxon>Bacteria</taxon>
        <taxon>Pseudomonadati</taxon>
        <taxon>Acidobacteriota</taxon>
        <taxon>Terriglobia</taxon>
        <taxon>Terriglobales</taxon>
        <taxon>Acidobacteriaceae</taxon>
        <taxon>Granulicella</taxon>
    </lineage>
</organism>
<dbReference type="RefSeq" id="WP_245817866.1">
    <property type="nucleotide sequence ID" value="NZ_FZOU01000002.1"/>
</dbReference>
<sequence length="405" mass="42515">MRVHPGFFSPLTGVFAPLSTDERCTGSNRRSHVVAFLVMSLLALALLISPLCATGETAGQPDRQARIKDISSIEGIRDNQLIGYGLVVGLLGTGDSQQTTFPIQTLSSMLLRMGVNVSPTSIRVQNLAAVFVSATLPPFSRPGGKLDVTVAAAGDARSLEGGLLLMTALYGSDGKIYAQAQGPLVVGGYSVSVNGNTKQFNHPNTARIPLGAMVEHGVPLELAGRSQFSLLLNDADFHSAQAMAMAINKELGRPAAKAYDSRRVELTVNPTDEVPALLAAVEAIEVPVFPRAKVVVNERTGTVVIGGAVVLQPVSILHGGLAVNVVTDMKVSQPGPFSSGTTQVVPQTRIEANDKPVSRIELRQGATVDDLVRSLQTIGASARDVISILQAMKSAGALEADIEVQ</sequence>
<dbReference type="GO" id="GO:0071973">
    <property type="term" value="P:bacterial-type flagellum-dependent cell motility"/>
    <property type="evidence" value="ECO:0007669"/>
    <property type="project" value="InterPro"/>
</dbReference>
<evidence type="ECO:0000256" key="3">
    <source>
        <dbReference type="ARBA" id="ARBA00022729"/>
    </source>
</evidence>
<comment type="subcellular location">
    <subcellularLocation>
        <location evidence="2 5">Bacterial flagellum basal body</location>
    </subcellularLocation>
</comment>
<dbReference type="EMBL" id="FZOU01000002">
    <property type="protein sequence ID" value="SNS75472.1"/>
    <property type="molecule type" value="Genomic_DNA"/>
</dbReference>
<proteinExistence type="inferred from homology"/>
<keyword evidence="7" id="KW-0282">Flagellum</keyword>
<dbReference type="HAMAP" id="MF_00416">
    <property type="entry name" value="FlgI"/>
    <property type="match status" value="1"/>
</dbReference>
<comment type="similarity">
    <text evidence="5">Belongs to the FlgI family.</text>
</comment>
<keyword evidence="8" id="KW-1185">Reference proteome</keyword>
<dbReference type="PANTHER" id="PTHR30381:SF0">
    <property type="entry name" value="FLAGELLAR P-RING PROTEIN"/>
    <property type="match status" value="1"/>
</dbReference>
<comment type="function">
    <text evidence="1 5">Assembles around the rod to form the L-ring and probably protects the motor/basal body from shearing forces during rotation.</text>
</comment>
<keyword evidence="6" id="KW-0472">Membrane</keyword>
<keyword evidence="6" id="KW-1133">Transmembrane helix</keyword>
<keyword evidence="6" id="KW-0812">Transmembrane</keyword>
<keyword evidence="4 5" id="KW-0975">Bacterial flagellum</keyword>
<evidence type="ECO:0000256" key="2">
    <source>
        <dbReference type="ARBA" id="ARBA00004117"/>
    </source>
</evidence>
<dbReference type="Pfam" id="PF02119">
    <property type="entry name" value="FlgI"/>
    <property type="match status" value="1"/>
</dbReference>
<dbReference type="AlphaFoldDB" id="A0A239H2R6"/>
<dbReference type="InterPro" id="IPR001782">
    <property type="entry name" value="Flag_FlgI"/>
</dbReference>
<feature type="transmembrane region" description="Helical" evidence="6">
    <location>
        <begin position="33"/>
        <end position="51"/>
    </location>
</feature>
<comment type="subunit">
    <text evidence="5">The basal body constitutes a major portion of the flagellar organelle and consists of four rings (L,P,S, and M) mounted on a central rod.</text>
</comment>
<keyword evidence="7" id="KW-0969">Cilium</keyword>
<dbReference type="NCBIfam" id="NF003676">
    <property type="entry name" value="PRK05303.1"/>
    <property type="match status" value="1"/>
</dbReference>
<evidence type="ECO:0000313" key="8">
    <source>
        <dbReference type="Proteomes" id="UP000198356"/>
    </source>
</evidence>
<evidence type="ECO:0000256" key="5">
    <source>
        <dbReference type="HAMAP-Rule" id="MF_00416"/>
    </source>
</evidence>
<protein>
    <recommendedName>
        <fullName evidence="5">Flagellar P-ring protein</fullName>
    </recommendedName>
    <alternativeName>
        <fullName evidence="5">Basal body P-ring protein</fullName>
    </alternativeName>
</protein>
<evidence type="ECO:0000256" key="1">
    <source>
        <dbReference type="ARBA" id="ARBA00002591"/>
    </source>
</evidence>
<accession>A0A239H2R6</accession>
<name>A0A239H2R6_9BACT</name>